<evidence type="ECO:0000313" key="6">
    <source>
        <dbReference type="Proteomes" id="UP000603141"/>
    </source>
</evidence>
<keyword evidence="6" id="KW-1185">Reference proteome</keyword>
<evidence type="ECO:0000256" key="2">
    <source>
        <dbReference type="ARBA" id="ARBA00023125"/>
    </source>
</evidence>
<dbReference type="InterPro" id="IPR009057">
    <property type="entry name" value="Homeodomain-like_sf"/>
</dbReference>
<dbReference type="SUPFAM" id="SSF46689">
    <property type="entry name" value="Homeodomain-like"/>
    <property type="match status" value="1"/>
</dbReference>
<dbReference type="InterPro" id="IPR020449">
    <property type="entry name" value="Tscrpt_reg_AraC-type_HTH"/>
</dbReference>
<dbReference type="SUPFAM" id="SSF51215">
    <property type="entry name" value="Regulatory protein AraC"/>
    <property type="match status" value="1"/>
</dbReference>
<keyword evidence="3" id="KW-0804">Transcription</keyword>
<protein>
    <submittedName>
        <fullName evidence="5">Helix-turn-helix domain-containing protein</fullName>
    </submittedName>
</protein>
<gene>
    <name evidence="5" type="ORF">JIN85_04745</name>
</gene>
<dbReference type="PROSITE" id="PS01124">
    <property type="entry name" value="HTH_ARAC_FAMILY_2"/>
    <property type="match status" value="1"/>
</dbReference>
<evidence type="ECO:0000256" key="1">
    <source>
        <dbReference type="ARBA" id="ARBA00023015"/>
    </source>
</evidence>
<keyword evidence="1" id="KW-0805">Transcription regulation</keyword>
<dbReference type="InterPro" id="IPR003313">
    <property type="entry name" value="AraC-bd"/>
</dbReference>
<keyword evidence="2" id="KW-0238">DNA-binding</keyword>
<dbReference type="SMART" id="SM00342">
    <property type="entry name" value="HTH_ARAC"/>
    <property type="match status" value="1"/>
</dbReference>
<comment type="caution">
    <text evidence="5">The sequence shown here is derived from an EMBL/GenBank/DDBJ whole genome shotgun (WGS) entry which is preliminary data.</text>
</comment>
<dbReference type="InterPro" id="IPR018060">
    <property type="entry name" value="HTH_AraC"/>
</dbReference>
<evidence type="ECO:0000259" key="4">
    <source>
        <dbReference type="PROSITE" id="PS01124"/>
    </source>
</evidence>
<evidence type="ECO:0000313" key="5">
    <source>
        <dbReference type="EMBL" id="MBK1881709.1"/>
    </source>
</evidence>
<sequence>MDRKSIPAIRLADGDQLRLREKGIVSVSFNELMDNDPIRRMPHYHDYFQVSIMKGRGQLMHDFREIEITGTTVFFLSPGQVHTAKPEAGMSGSIVSFTREFFESSPDAEISGLYQLPFFHGSTGLPWLSLDSHQSEVAHRIFHEIQSEFDQAEPGAESLIRSLLNILFIKCSRWHAEIHPNPANGRAARLVARFHQTVEMHFAEWHQLSPYAKALGVTENHLNYVIRDELGESAGSLIRKRRQLDAKRMLLHSDLSISEICYRLGFKDPSYFARFFRRYEKLTPAAFRDRIREKYQKIPE</sequence>
<reference evidence="5" key="1">
    <citation type="submission" date="2021-01" db="EMBL/GenBank/DDBJ databases">
        <title>Modified the classification status of verrucomicrobia.</title>
        <authorList>
            <person name="Feng X."/>
        </authorList>
    </citation>
    <scope>NUCLEOTIDE SEQUENCE</scope>
    <source>
        <strain evidence="5">KCTC 22041</strain>
    </source>
</reference>
<name>A0A934S993_9BACT</name>
<dbReference type="Pfam" id="PF12833">
    <property type="entry name" value="HTH_18"/>
    <property type="match status" value="1"/>
</dbReference>
<evidence type="ECO:0000256" key="3">
    <source>
        <dbReference type="ARBA" id="ARBA00023163"/>
    </source>
</evidence>
<dbReference type="GO" id="GO:0043565">
    <property type="term" value="F:sequence-specific DNA binding"/>
    <property type="evidence" value="ECO:0007669"/>
    <property type="project" value="InterPro"/>
</dbReference>
<dbReference type="Proteomes" id="UP000603141">
    <property type="component" value="Unassembled WGS sequence"/>
</dbReference>
<dbReference type="InterPro" id="IPR037923">
    <property type="entry name" value="HTH-like"/>
</dbReference>
<dbReference type="PANTHER" id="PTHR43280:SF32">
    <property type="entry name" value="TRANSCRIPTIONAL REGULATORY PROTEIN"/>
    <property type="match status" value="1"/>
</dbReference>
<dbReference type="Gene3D" id="1.10.10.60">
    <property type="entry name" value="Homeodomain-like"/>
    <property type="match status" value="1"/>
</dbReference>
<proteinExistence type="predicted"/>
<dbReference type="EMBL" id="JAENIJ010000005">
    <property type="protein sequence ID" value="MBK1881709.1"/>
    <property type="molecule type" value="Genomic_DNA"/>
</dbReference>
<dbReference type="PRINTS" id="PR00032">
    <property type="entry name" value="HTHARAC"/>
</dbReference>
<organism evidence="5 6">
    <name type="scientific">Luteolibacter pohnpeiensis</name>
    <dbReference type="NCBI Taxonomy" id="454153"/>
    <lineage>
        <taxon>Bacteria</taxon>
        <taxon>Pseudomonadati</taxon>
        <taxon>Verrucomicrobiota</taxon>
        <taxon>Verrucomicrobiia</taxon>
        <taxon>Verrucomicrobiales</taxon>
        <taxon>Verrucomicrobiaceae</taxon>
        <taxon>Luteolibacter</taxon>
    </lineage>
</organism>
<accession>A0A934S993</accession>
<dbReference type="RefSeq" id="WP_200268126.1">
    <property type="nucleotide sequence ID" value="NZ_JAENIJ010000005.1"/>
</dbReference>
<dbReference type="GO" id="GO:0003700">
    <property type="term" value="F:DNA-binding transcription factor activity"/>
    <property type="evidence" value="ECO:0007669"/>
    <property type="project" value="InterPro"/>
</dbReference>
<dbReference type="PANTHER" id="PTHR43280">
    <property type="entry name" value="ARAC-FAMILY TRANSCRIPTIONAL REGULATOR"/>
    <property type="match status" value="1"/>
</dbReference>
<dbReference type="Pfam" id="PF02311">
    <property type="entry name" value="AraC_binding"/>
    <property type="match status" value="1"/>
</dbReference>
<dbReference type="AlphaFoldDB" id="A0A934S993"/>
<feature type="domain" description="HTH araC/xylS-type" evidence="4">
    <location>
        <begin position="192"/>
        <end position="290"/>
    </location>
</feature>